<evidence type="ECO:0000256" key="5">
    <source>
        <dbReference type="ARBA" id="ARBA00022990"/>
    </source>
</evidence>
<dbReference type="RefSeq" id="WP_308357296.1">
    <property type="nucleotide sequence ID" value="NZ_CP129970.2"/>
</dbReference>
<evidence type="ECO:0000256" key="2">
    <source>
        <dbReference type="ARBA" id="ARBA00022670"/>
    </source>
</evidence>
<organism evidence="11 12">
    <name type="scientific">Marivirga arenosa</name>
    <dbReference type="NCBI Taxonomy" id="3059076"/>
    <lineage>
        <taxon>Bacteria</taxon>
        <taxon>Pseudomonadati</taxon>
        <taxon>Bacteroidota</taxon>
        <taxon>Cytophagia</taxon>
        <taxon>Cytophagales</taxon>
        <taxon>Marivirgaceae</taxon>
        <taxon>Marivirga</taxon>
    </lineage>
</organism>
<evidence type="ECO:0000256" key="4">
    <source>
        <dbReference type="ARBA" id="ARBA00022825"/>
    </source>
</evidence>
<dbReference type="InterPro" id="IPR023302">
    <property type="entry name" value="Pept_S9A_N"/>
</dbReference>
<evidence type="ECO:0000256" key="8">
    <source>
        <dbReference type="ARBA" id="ARBA00045885"/>
    </source>
</evidence>
<dbReference type="GO" id="GO:0004252">
    <property type="term" value="F:serine-type endopeptidase activity"/>
    <property type="evidence" value="ECO:0007669"/>
    <property type="project" value="InterPro"/>
</dbReference>
<evidence type="ECO:0000313" key="11">
    <source>
        <dbReference type="EMBL" id="WKK87620.2"/>
    </source>
</evidence>
<keyword evidence="4" id="KW-0720">Serine protease</keyword>
<dbReference type="Proteomes" id="UP001244443">
    <property type="component" value="Chromosome"/>
</dbReference>
<dbReference type="InterPro" id="IPR001375">
    <property type="entry name" value="Peptidase_S9_cat"/>
</dbReference>
<dbReference type="InterPro" id="IPR002471">
    <property type="entry name" value="Pept_S9_AS"/>
</dbReference>
<dbReference type="InterPro" id="IPR002470">
    <property type="entry name" value="Peptidase_S9A"/>
</dbReference>
<evidence type="ECO:0000256" key="3">
    <source>
        <dbReference type="ARBA" id="ARBA00022801"/>
    </source>
</evidence>
<comment type="similarity">
    <text evidence="1">Belongs to the peptidase S9A family.</text>
</comment>
<evidence type="ECO:0000256" key="7">
    <source>
        <dbReference type="ARBA" id="ARBA00032596"/>
    </source>
</evidence>
<feature type="domain" description="Peptidase S9 prolyl oligopeptidase catalytic" evidence="9">
    <location>
        <begin position="424"/>
        <end position="632"/>
    </location>
</feature>
<dbReference type="PROSITE" id="PS00708">
    <property type="entry name" value="PRO_ENDOPEP_SER"/>
    <property type="match status" value="1"/>
</dbReference>
<comment type="function">
    <text evidence="8">This enzyme catalyzes the hydrolysis of the N-terminal peptide bond of an N-acetylated peptide to generate an N-acetylated amino acid and a peptide with a free N-terminus. It preferentially cleaves off Ac-Ala, Ac-Met and Ac-Ser. Also, involved in the degradation of oxidized and glycated proteins.</text>
</comment>
<dbReference type="Gene3D" id="3.40.50.1820">
    <property type="entry name" value="alpha/beta hydrolase"/>
    <property type="match status" value="1"/>
</dbReference>
<dbReference type="EMBL" id="CP129970">
    <property type="protein sequence ID" value="WKK87620.2"/>
    <property type="molecule type" value="Genomic_DNA"/>
</dbReference>
<keyword evidence="5" id="KW-0007">Acetylation</keyword>
<dbReference type="SUPFAM" id="SSF53474">
    <property type="entry name" value="alpha/beta-Hydrolases"/>
    <property type="match status" value="1"/>
</dbReference>
<dbReference type="Pfam" id="PF02897">
    <property type="entry name" value="Peptidase_S9_N"/>
    <property type="match status" value="1"/>
</dbReference>
<evidence type="ECO:0000256" key="6">
    <source>
        <dbReference type="ARBA" id="ARBA00032284"/>
    </source>
</evidence>
<evidence type="ECO:0000259" key="9">
    <source>
        <dbReference type="Pfam" id="PF00326"/>
    </source>
</evidence>
<dbReference type="GO" id="GO:0006508">
    <property type="term" value="P:proteolysis"/>
    <property type="evidence" value="ECO:0007669"/>
    <property type="project" value="UniProtKB-KW"/>
</dbReference>
<keyword evidence="12" id="KW-1185">Reference proteome</keyword>
<dbReference type="InterPro" id="IPR011042">
    <property type="entry name" value="6-blade_b-propeller_TolB-like"/>
</dbReference>
<keyword evidence="3 11" id="KW-0378">Hydrolase</keyword>
<evidence type="ECO:0000259" key="10">
    <source>
        <dbReference type="Pfam" id="PF02897"/>
    </source>
</evidence>
<dbReference type="PANTHER" id="PTHR42776:SF27">
    <property type="entry name" value="DIPEPTIDYL PEPTIDASE FAMILY MEMBER 6"/>
    <property type="match status" value="1"/>
</dbReference>
<reference evidence="11" key="1">
    <citation type="submission" date="2023-08" db="EMBL/GenBank/DDBJ databases">
        <title>Comparative genomics and taxonomic characterization of three novel marine species of genus Marivirga.</title>
        <authorList>
            <person name="Muhammad N."/>
            <person name="Kim S.-G."/>
        </authorList>
    </citation>
    <scope>NUCLEOTIDE SEQUENCE [LARGE SCALE GENOMIC DNA]</scope>
    <source>
        <strain evidence="11">ABR2-2</strain>
    </source>
</reference>
<evidence type="ECO:0000313" key="12">
    <source>
        <dbReference type="Proteomes" id="UP001244443"/>
    </source>
</evidence>
<feature type="domain" description="Peptidase S9A N-terminal" evidence="10">
    <location>
        <begin position="100"/>
        <end position="359"/>
    </location>
</feature>
<protein>
    <recommendedName>
        <fullName evidence="7">Acyl-peptide hydrolase</fullName>
    </recommendedName>
    <alternativeName>
        <fullName evidence="6">Acylaminoacyl-peptidase</fullName>
    </alternativeName>
</protein>
<dbReference type="Gene3D" id="2.120.10.30">
    <property type="entry name" value="TolB, C-terminal domain"/>
    <property type="match status" value="1"/>
</dbReference>
<sequence>MKGLHFLSTLLIALCLVSCEKKQQAEDENASSEIEKYSIEEFYNNISYRGGYFSHDESKLLISSNATGIYNLYALHTDGSGMDTLSQNIEESWYANSYFPNDDRILFSADRGGNEINHIYLLDTNGEVTDLTPTENEKASFMGWSKDLKRFKYTSNKRDPNFFDIYEMDIENFDSKMIFENNAGGYPSVISDDNNFVAIEKPITTSINELMVVEVSSGNKVMVSPVNPTASYGAQEFSKDNQYLYFTTNDESEFTYLSKFNMTDKSYEKVYEADWDIWYANFSWNETYQVMGINADAQTKVRITKNGEKVSLPEIKGGDINGVDISRSENKMRLSVGSSKMPTNIYVYDFKTQSLQKLTESLNPNMNSEDLVAGDVVRYPSFDDLQIPAILYKPHQATAENKTPVLVLVHGGPGGQTRLNYSPLVQYLVNHGYGVIGVNNRGSSGYGKSFNRMDDQKHGEDDLMDCVYAKDFLATLDWADTSRVGIIGGSYGGYMVMAALAFQPEAFDVGVNIFGVTNWLRTLKSIPSWWEAQRTALYEELGDPFSEDSVRLRRISPLFHAGNITKPVMVLQGSNDPRVLQVESDEMVENVKANGVPVEYVLFPDEGHGFRKKENEIKGYGKIKDFLDQYLK</sequence>
<keyword evidence="2" id="KW-0645">Protease</keyword>
<dbReference type="SUPFAM" id="SSF82171">
    <property type="entry name" value="DPP6 N-terminal domain-like"/>
    <property type="match status" value="1"/>
</dbReference>
<gene>
    <name evidence="11" type="ORF">QYS48_13540</name>
</gene>
<accession>A0AA49GFY8</accession>
<proteinExistence type="inferred from homology"/>
<dbReference type="Pfam" id="PF00326">
    <property type="entry name" value="Peptidase_S9"/>
    <property type="match status" value="1"/>
</dbReference>
<dbReference type="PANTHER" id="PTHR42776">
    <property type="entry name" value="SERINE PEPTIDASE S9 FAMILY MEMBER"/>
    <property type="match status" value="1"/>
</dbReference>
<dbReference type="InterPro" id="IPR029058">
    <property type="entry name" value="AB_hydrolase_fold"/>
</dbReference>
<dbReference type="PRINTS" id="PR00862">
    <property type="entry name" value="PROLIGOPTASE"/>
</dbReference>
<dbReference type="AlphaFoldDB" id="A0AA49GFY8"/>
<name>A0AA49GFY8_9BACT</name>
<evidence type="ECO:0000256" key="1">
    <source>
        <dbReference type="ARBA" id="ARBA00005228"/>
    </source>
</evidence>